<evidence type="ECO:0000256" key="3">
    <source>
        <dbReference type="ARBA" id="ARBA00022692"/>
    </source>
</evidence>
<keyword evidence="5 7" id="KW-0472">Membrane</keyword>
<keyword evidence="2" id="KW-1003">Cell membrane</keyword>
<keyword evidence="10" id="KW-1185">Reference proteome</keyword>
<dbReference type="RefSeq" id="WP_286278870.1">
    <property type="nucleotide sequence ID" value="NZ_AP027731.1"/>
</dbReference>
<gene>
    <name evidence="9" type="ORF">GCM10025866_15100</name>
</gene>
<dbReference type="InterPro" id="IPR027379">
    <property type="entry name" value="CLS_N"/>
</dbReference>
<evidence type="ECO:0000313" key="10">
    <source>
        <dbReference type="Proteomes" id="UP001321498"/>
    </source>
</evidence>
<evidence type="ECO:0000256" key="5">
    <source>
        <dbReference type="ARBA" id="ARBA00023136"/>
    </source>
</evidence>
<keyword evidence="4 7" id="KW-1133">Transmembrane helix</keyword>
<feature type="compositionally biased region" description="Basic and acidic residues" evidence="6">
    <location>
        <begin position="109"/>
        <end position="131"/>
    </location>
</feature>
<feature type="transmembrane region" description="Helical" evidence="7">
    <location>
        <begin position="6"/>
        <end position="25"/>
    </location>
</feature>
<feature type="region of interest" description="Disordered" evidence="6">
    <location>
        <begin position="97"/>
        <end position="131"/>
    </location>
</feature>
<accession>A0ABM8GBJ9</accession>
<comment type="subcellular location">
    <subcellularLocation>
        <location evidence="1">Cell membrane</location>
        <topology evidence="1">Multi-pass membrane protein</topology>
    </subcellularLocation>
</comment>
<dbReference type="Pfam" id="PF13396">
    <property type="entry name" value="PLDc_N"/>
    <property type="match status" value="1"/>
</dbReference>
<protein>
    <recommendedName>
        <fullName evidence="8">Cardiolipin synthase N-terminal domain-containing protein</fullName>
    </recommendedName>
</protein>
<name>A0ABM8GBJ9_9MICO</name>
<evidence type="ECO:0000256" key="2">
    <source>
        <dbReference type="ARBA" id="ARBA00022475"/>
    </source>
</evidence>
<evidence type="ECO:0000313" key="9">
    <source>
        <dbReference type="EMBL" id="BDZ45601.1"/>
    </source>
</evidence>
<organism evidence="9 10">
    <name type="scientific">Naasia aerilata</name>
    <dbReference type="NCBI Taxonomy" id="1162966"/>
    <lineage>
        <taxon>Bacteria</taxon>
        <taxon>Bacillati</taxon>
        <taxon>Actinomycetota</taxon>
        <taxon>Actinomycetes</taxon>
        <taxon>Micrococcales</taxon>
        <taxon>Microbacteriaceae</taxon>
        <taxon>Naasia</taxon>
    </lineage>
</organism>
<dbReference type="Proteomes" id="UP001321498">
    <property type="component" value="Chromosome"/>
</dbReference>
<keyword evidence="3 7" id="KW-0812">Transmembrane</keyword>
<dbReference type="EMBL" id="AP027731">
    <property type="protein sequence ID" value="BDZ45601.1"/>
    <property type="molecule type" value="Genomic_DNA"/>
</dbReference>
<sequence>MARFWLIASVIAVAFLVYSLVDCAMTDRARIRGPRKGLWLLIILVPVIGGLLWFLVGRGRASAPAARSVAPDDDPAFLRQLAHDADQEERIRRLEQQLADLDSDVPPPPRDRLPKRDTDSDGGDQPDRRDA</sequence>
<feature type="transmembrane region" description="Helical" evidence="7">
    <location>
        <begin position="37"/>
        <end position="56"/>
    </location>
</feature>
<proteinExistence type="predicted"/>
<evidence type="ECO:0000259" key="8">
    <source>
        <dbReference type="Pfam" id="PF13396"/>
    </source>
</evidence>
<evidence type="ECO:0000256" key="7">
    <source>
        <dbReference type="SAM" id="Phobius"/>
    </source>
</evidence>
<evidence type="ECO:0000256" key="4">
    <source>
        <dbReference type="ARBA" id="ARBA00022989"/>
    </source>
</evidence>
<feature type="domain" description="Cardiolipin synthase N-terminal" evidence="8">
    <location>
        <begin position="15"/>
        <end position="58"/>
    </location>
</feature>
<reference evidence="10" key="1">
    <citation type="journal article" date="2019" name="Int. J. Syst. Evol. Microbiol.">
        <title>The Global Catalogue of Microorganisms (GCM) 10K type strain sequencing project: providing services to taxonomists for standard genome sequencing and annotation.</title>
        <authorList>
            <consortium name="The Broad Institute Genomics Platform"/>
            <consortium name="The Broad Institute Genome Sequencing Center for Infectious Disease"/>
            <person name="Wu L."/>
            <person name="Ma J."/>
        </authorList>
    </citation>
    <scope>NUCLEOTIDE SEQUENCE [LARGE SCALE GENOMIC DNA]</scope>
    <source>
        <strain evidence="10">NBRC 108725</strain>
    </source>
</reference>
<evidence type="ECO:0000256" key="6">
    <source>
        <dbReference type="SAM" id="MobiDB-lite"/>
    </source>
</evidence>
<evidence type="ECO:0000256" key="1">
    <source>
        <dbReference type="ARBA" id="ARBA00004651"/>
    </source>
</evidence>